<keyword evidence="2" id="KW-0808">Transferase</keyword>
<keyword evidence="3" id="KW-1185">Reference proteome</keyword>
<reference evidence="2" key="1">
    <citation type="journal article" date="2023" name="GigaByte">
        <title>Genome assembly of the bearded iris, Iris pallida Lam.</title>
        <authorList>
            <person name="Bruccoleri R.E."/>
            <person name="Oakeley E.J."/>
            <person name="Faust A.M.E."/>
            <person name="Altorfer M."/>
            <person name="Dessus-Babus S."/>
            <person name="Burckhardt D."/>
            <person name="Oertli M."/>
            <person name="Naumann U."/>
            <person name="Petersen F."/>
            <person name="Wong J."/>
        </authorList>
    </citation>
    <scope>NUCLEOTIDE SEQUENCE</scope>
    <source>
        <strain evidence="2">GSM-AAB239-AS_SAM_17_03QT</strain>
    </source>
</reference>
<protein>
    <submittedName>
        <fullName evidence="2">Proline-rich receptor-like protein kinase PERK8</fullName>
    </submittedName>
</protein>
<keyword evidence="2" id="KW-0675">Receptor</keyword>
<evidence type="ECO:0000313" key="3">
    <source>
        <dbReference type="Proteomes" id="UP001140949"/>
    </source>
</evidence>
<feature type="compositionally biased region" description="Basic and acidic residues" evidence="1">
    <location>
        <begin position="1"/>
        <end position="16"/>
    </location>
</feature>
<feature type="region of interest" description="Disordered" evidence="1">
    <location>
        <begin position="1"/>
        <end position="26"/>
    </location>
</feature>
<evidence type="ECO:0000256" key="1">
    <source>
        <dbReference type="SAM" id="MobiDB-lite"/>
    </source>
</evidence>
<comment type="caution">
    <text evidence="2">The sequence shown here is derived from an EMBL/GenBank/DDBJ whole genome shotgun (WGS) entry which is preliminary data.</text>
</comment>
<evidence type="ECO:0000313" key="2">
    <source>
        <dbReference type="EMBL" id="KAJ6835867.1"/>
    </source>
</evidence>
<dbReference type="AlphaFoldDB" id="A0AAX6H5K0"/>
<reference evidence="2" key="2">
    <citation type="submission" date="2023-04" db="EMBL/GenBank/DDBJ databases">
        <authorList>
            <person name="Bruccoleri R.E."/>
            <person name="Oakeley E.J."/>
            <person name="Faust A.-M."/>
            <person name="Dessus-Babus S."/>
            <person name="Altorfer M."/>
            <person name="Burckhardt D."/>
            <person name="Oertli M."/>
            <person name="Naumann U."/>
            <person name="Petersen F."/>
            <person name="Wong J."/>
        </authorList>
    </citation>
    <scope>NUCLEOTIDE SEQUENCE</scope>
    <source>
        <strain evidence="2">GSM-AAB239-AS_SAM_17_03QT</strain>
        <tissue evidence="2">Leaf</tissue>
    </source>
</reference>
<dbReference type="EMBL" id="JANAVB010012940">
    <property type="protein sequence ID" value="KAJ6835867.1"/>
    <property type="molecule type" value="Genomic_DNA"/>
</dbReference>
<name>A0AAX6H5K0_IRIPA</name>
<organism evidence="2 3">
    <name type="scientific">Iris pallida</name>
    <name type="common">Sweet iris</name>
    <dbReference type="NCBI Taxonomy" id="29817"/>
    <lineage>
        <taxon>Eukaryota</taxon>
        <taxon>Viridiplantae</taxon>
        <taxon>Streptophyta</taxon>
        <taxon>Embryophyta</taxon>
        <taxon>Tracheophyta</taxon>
        <taxon>Spermatophyta</taxon>
        <taxon>Magnoliopsida</taxon>
        <taxon>Liliopsida</taxon>
        <taxon>Asparagales</taxon>
        <taxon>Iridaceae</taxon>
        <taxon>Iridoideae</taxon>
        <taxon>Irideae</taxon>
        <taxon>Iris</taxon>
    </lineage>
</organism>
<proteinExistence type="predicted"/>
<feature type="region of interest" description="Disordered" evidence="1">
    <location>
        <begin position="100"/>
        <end position="127"/>
    </location>
</feature>
<dbReference type="GO" id="GO:0016301">
    <property type="term" value="F:kinase activity"/>
    <property type="evidence" value="ECO:0007669"/>
    <property type="project" value="UniProtKB-KW"/>
</dbReference>
<keyword evidence="2" id="KW-0418">Kinase</keyword>
<sequence length="155" mass="18095">MEAREGRWEAGPDGKSGRGRRRCGGSTATVHEIRPVRGHRRWSRQHWRGRDLGVAAAERNYWRPSQNHWGETQLWPSVVLLVEVRETQQRIWGFDAPEETGAAARAERKGGAQAGRSTRGQRRSRRRQKTRVRVYYCYSLFRFCVHVRFGHEDVL</sequence>
<dbReference type="Proteomes" id="UP001140949">
    <property type="component" value="Unassembled WGS sequence"/>
</dbReference>
<accession>A0AAX6H5K0</accession>
<gene>
    <name evidence="2" type="ORF">M6B38_330385</name>
</gene>